<evidence type="ECO:0000313" key="1">
    <source>
        <dbReference type="EMBL" id="TCS96616.1"/>
    </source>
</evidence>
<keyword evidence="2" id="KW-1185">Reference proteome</keyword>
<name>A0A4R3LGI1_9BACL</name>
<accession>A0A4R3LGI1</accession>
<organism evidence="1 2">
    <name type="scientific">Hazenella coriacea</name>
    <dbReference type="NCBI Taxonomy" id="1179467"/>
    <lineage>
        <taxon>Bacteria</taxon>
        <taxon>Bacillati</taxon>
        <taxon>Bacillota</taxon>
        <taxon>Bacilli</taxon>
        <taxon>Bacillales</taxon>
        <taxon>Thermoactinomycetaceae</taxon>
        <taxon>Hazenella</taxon>
    </lineage>
</organism>
<sequence>MNRAPYIENPDWQSIEEHLAKVNGQDVSMVLLRRKAKGELVIHGCNKVNHEKTLCELLI</sequence>
<dbReference type="Proteomes" id="UP000294937">
    <property type="component" value="Unassembled WGS sequence"/>
</dbReference>
<protein>
    <submittedName>
        <fullName evidence="1">Uncharacterized protein</fullName>
    </submittedName>
</protein>
<comment type="caution">
    <text evidence="1">The sequence shown here is derived from an EMBL/GenBank/DDBJ whole genome shotgun (WGS) entry which is preliminary data.</text>
</comment>
<dbReference type="EMBL" id="SMAG01000001">
    <property type="protein sequence ID" value="TCS96616.1"/>
    <property type="molecule type" value="Genomic_DNA"/>
</dbReference>
<proteinExistence type="predicted"/>
<evidence type="ECO:0000313" key="2">
    <source>
        <dbReference type="Proteomes" id="UP000294937"/>
    </source>
</evidence>
<reference evidence="1 2" key="1">
    <citation type="submission" date="2019-03" db="EMBL/GenBank/DDBJ databases">
        <title>Genomic Encyclopedia of Type Strains, Phase IV (KMG-IV): sequencing the most valuable type-strain genomes for metagenomic binning, comparative biology and taxonomic classification.</title>
        <authorList>
            <person name="Goeker M."/>
        </authorList>
    </citation>
    <scope>NUCLEOTIDE SEQUENCE [LARGE SCALE GENOMIC DNA]</scope>
    <source>
        <strain evidence="1 2">DSM 45707</strain>
    </source>
</reference>
<gene>
    <name evidence="1" type="ORF">EDD58_101252</name>
</gene>
<dbReference type="AlphaFoldDB" id="A0A4R3LGI1"/>